<dbReference type="AlphaFoldDB" id="A0A126ZX22"/>
<proteinExistence type="predicted"/>
<dbReference type="Proteomes" id="UP000070134">
    <property type="component" value="Chromosome"/>
</dbReference>
<organism evidence="2 3">
    <name type="scientific">Sinomonas atrocyanea</name>
    <dbReference type="NCBI Taxonomy" id="37927"/>
    <lineage>
        <taxon>Bacteria</taxon>
        <taxon>Bacillati</taxon>
        <taxon>Actinomycetota</taxon>
        <taxon>Actinomycetes</taxon>
        <taxon>Micrococcales</taxon>
        <taxon>Micrococcaceae</taxon>
        <taxon>Sinomonas</taxon>
    </lineage>
</organism>
<accession>A0A126ZX22</accession>
<evidence type="ECO:0000256" key="1">
    <source>
        <dbReference type="SAM" id="MobiDB-lite"/>
    </source>
</evidence>
<protein>
    <recommendedName>
        <fullName evidence="4">Asp23/Gls24 family envelope stress response protein</fullName>
    </recommendedName>
</protein>
<gene>
    <name evidence="2" type="ORF">SA2016_0394</name>
</gene>
<evidence type="ECO:0000313" key="2">
    <source>
        <dbReference type="EMBL" id="AMM31091.1"/>
    </source>
</evidence>
<dbReference type="STRING" id="37927.SA2016_0394"/>
<evidence type="ECO:0000313" key="3">
    <source>
        <dbReference type="Proteomes" id="UP000070134"/>
    </source>
</evidence>
<dbReference type="EMBL" id="CP014518">
    <property type="protein sequence ID" value="AMM31091.1"/>
    <property type="molecule type" value="Genomic_DNA"/>
</dbReference>
<sequence>MPLPGGGAFVPAPPARPPGSAHAGLNRVSTQALTSLAQAAAAAELGIRPGDVRADWSDDAGLLALRIVAPVAIPDLSEAGAPVDLSAWGGSVWERCAAAKGRILDSVARLSGTTLSRVDIRVSGMRAERRPAVLGRSVGVPHG</sequence>
<name>A0A126ZX22_9MICC</name>
<evidence type="ECO:0008006" key="4">
    <source>
        <dbReference type="Google" id="ProtNLM"/>
    </source>
</evidence>
<reference evidence="2 3" key="1">
    <citation type="submission" date="2016-02" db="EMBL/GenBank/DDBJ databases">
        <title>Complete genome of Sinomonas atrocyanea KCTC 3377.</title>
        <authorList>
            <person name="Kim K.M."/>
        </authorList>
    </citation>
    <scope>NUCLEOTIDE SEQUENCE [LARGE SCALE GENOMIC DNA]</scope>
    <source>
        <strain evidence="2 3">KCTC 3377</strain>
    </source>
</reference>
<keyword evidence="3" id="KW-1185">Reference proteome</keyword>
<dbReference type="KEGG" id="satk:SA2016_0394"/>
<dbReference type="OrthoDB" id="4979399at2"/>
<feature type="region of interest" description="Disordered" evidence="1">
    <location>
        <begin position="1"/>
        <end position="23"/>
    </location>
</feature>